<dbReference type="EMBL" id="DVOR01000205">
    <property type="protein sequence ID" value="HIV09697.1"/>
    <property type="molecule type" value="Genomic_DNA"/>
</dbReference>
<dbReference type="PANTHER" id="PTHR23308">
    <property type="entry name" value="NUCLEAR INHIBITOR OF PROTEIN PHOSPHATASE-1"/>
    <property type="match status" value="1"/>
</dbReference>
<dbReference type="AlphaFoldDB" id="A0A9D1NNR4"/>
<dbReference type="Gene3D" id="2.60.200.20">
    <property type="match status" value="1"/>
</dbReference>
<feature type="domain" description="FHA" evidence="2">
    <location>
        <begin position="25"/>
        <end position="75"/>
    </location>
</feature>
<evidence type="ECO:0000256" key="1">
    <source>
        <dbReference type="SAM" id="MobiDB-lite"/>
    </source>
</evidence>
<dbReference type="SUPFAM" id="SSF49879">
    <property type="entry name" value="SMAD/FHA domain"/>
    <property type="match status" value="1"/>
</dbReference>
<name>A0A9D1NNR4_9BACT</name>
<dbReference type="InterPro" id="IPR000253">
    <property type="entry name" value="FHA_dom"/>
</dbReference>
<reference evidence="3" key="2">
    <citation type="journal article" date="2021" name="PeerJ">
        <title>Extensive microbial diversity within the chicken gut microbiome revealed by metagenomics and culture.</title>
        <authorList>
            <person name="Gilroy R."/>
            <person name="Ravi A."/>
            <person name="Getino M."/>
            <person name="Pursley I."/>
            <person name="Horton D.L."/>
            <person name="Alikhan N.F."/>
            <person name="Baker D."/>
            <person name="Gharbi K."/>
            <person name="Hall N."/>
            <person name="Watson M."/>
            <person name="Adriaenssens E.M."/>
            <person name="Foster-Nyarko E."/>
            <person name="Jarju S."/>
            <person name="Secka A."/>
            <person name="Antonio M."/>
            <person name="Oren A."/>
            <person name="Chaudhuri R.R."/>
            <person name="La Ragione R."/>
            <person name="Hildebrand F."/>
            <person name="Pallen M.J."/>
        </authorList>
    </citation>
    <scope>NUCLEOTIDE SEQUENCE</scope>
    <source>
        <strain evidence="3">35461</strain>
    </source>
</reference>
<dbReference type="Pfam" id="PF00498">
    <property type="entry name" value="FHA"/>
    <property type="match status" value="1"/>
</dbReference>
<dbReference type="InterPro" id="IPR008984">
    <property type="entry name" value="SMAD_FHA_dom_sf"/>
</dbReference>
<feature type="region of interest" description="Disordered" evidence="1">
    <location>
        <begin position="60"/>
        <end position="84"/>
    </location>
</feature>
<dbReference type="PROSITE" id="PS50006">
    <property type="entry name" value="FHA_DOMAIN"/>
    <property type="match status" value="1"/>
</dbReference>
<organism evidence="3 4">
    <name type="scientific">Candidatus Spyradenecus faecavium</name>
    <dbReference type="NCBI Taxonomy" id="2840947"/>
    <lineage>
        <taxon>Bacteria</taxon>
        <taxon>Pseudomonadati</taxon>
        <taxon>Lentisphaerota</taxon>
        <taxon>Lentisphaeria</taxon>
        <taxon>Lentisphaerales</taxon>
        <taxon>Lentisphaeraceae</taxon>
        <taxon>Lentisphaeraceae incertae sedis</taxon>
        <taxon>Candidatus Spyradenecus</taxon>
    </lineage>
</organism>
<dbReference type="SMART" id="SM00240">
    <property type="entry name" value="FHA"/>
    <property type="match status" value="1"/>
</dbReference>
<reference evidence="3" key="1">
    <citation type="submission" date="2020-10" db="EMBL/GenBank/DDBJ databases">
        <authorList>
            <person name="Gilroy R."/>
        </authorList>
    </citation>
    <scope>NUCLEOTIDE SEQUENCE</scope>
    <source>
        <strain evidence="3">35461</strain>
    </source>
</reference>
<evidence type="ECO:0000313" key="4">
    <source>
        <dbReference type="Proteomes" id="UP000886845"/>
    </source>
</evidence>
<proteinExistence type="predicted"/>
<comment type="caution">
    <text evidence="3">The sequence shown here is derived from an EMBL/GenBank/DDBJ whole genome shotgun (WGS) entry which is preliminary data.</text>
</comment>
<sequence>MKRIVLTVITGPEMGRILTVPPAGATLGRSSRMADLQLPDEMLSRIHCRFFLEGDTPMVQDLGSSNGTSLNGEPLAADPRPMHPGDVVTVGETGLRVTLEGDAPAPAPA</sequence>
<gene>
    <name evidence="3" type="ORF">IAC79_06260</name>
</gene>
<evidence type="ECO:0000313" key="3">
    <source>
        <dbReference type="EMBL" id="HIV09697.1"/>
    </source>
</evidence>
<accession>A0A9D1NNR4</accession>
<dbReference type="CDD" id="cd00060">
    <property type="entry name" value="FHA"/>
    <property type="match status" value="1"/>
</dbReference>
<feature type="compositionally biased region" description="Polar residues" evidence="1">
    <location>
        <begin position="62"/>
        <end position="71"/>
    </location>
</feature>
<feature type="non-terminal residue" evidence="3">
    <location>
        <position position="109"/>
    </location>
</feature>
<protein>
    <submittedName>
        <fullName evidence="3">FHA domain-containing protein</fullName>
    </submittedName>
</protein>
<dbReference type="Proteomes" id="UP000886845">
    <property type="component" value="Unassembled WGS sequence"/>
</dbReference>
<dbReference type="InterPro" id="IPR050923">
    <property type="entry name" value="Cell_Proc_Reg/RNA_Proc"/>
</dbReference>
<evidence type="ECO:0000259" key="2">
    <source>
        <dbReference type="PROSITE" id="PS50006"/>
    </source>
</evidence>